<dbReference type="InterPro" id="IPR038973">
    <property type="entry name" value="MutL/Mlh/Pms-like"/>
</dbReference>
<dbReference type="GO" id="GO:0016887">
    <property type="term" value="F:ATP hydrolysis activity"/>
    <property type="evidence" value="ECO:0007669"/>
    <property type="project" value="InterPro"/>
</dbReference>
<feature type="compositionally biased region" description="Polar residues" evidence="5">
    <location>
        <begin position="343"/>
        <end position="360"/>
    </location>
</feature>
<sequence>MPEIHVLDQSTINQIAAGEVIERPASVVKELLENAIDAKASAVTVEIRDGGISFIRVTDNGCGIPKEQIPTAFLRHSTSKIQSVEDLFTIGSLGFRGEALSSIAAVAQVEIVTKTQGSMSASRYEIAGGEGREVQEVGAPDGTTFLVRNLFYNTPVRRKFLKTPATEGAHIVDLVEKIALSHPEISIRLIQNHQNKLHTSGNHNLKDIIYTIYGREITSNLLEIESSRDVISIKGFAGKPVIARSNRNFENYFINGRYIKSNIIGKAIEEAYRPFMMQHKYPFTLLHISIEPELLDVNVHPTKMELRFQDGEMIFRAVRDAISDALMHRELIPEVILEEKQPKAQSETQWEASSGVSSRMQAGVPVKEARESDRTDKSERVIPSSDSPYADMMQSVTELVLDRGSQKPQLRMGRRDRLGSQADPVDQMDQNPIGRDQMSQRDQAEQMGQLREEIGSYRINSLNPEIMKLENLGSEIKGQSEDSGQSSDQPTNQPGICVDQRLTEILVRESPEQAKNWYLENNLRAEAGLPPIERTGISENVISPDQIPARLSAGDQEETRMSGAFMQDDRAQNPTAQDLANENQSEKSEICITQAEQTDLSRQNERAEQIELFDGKLLEAKSRNHHKLIGQLFDTYWLVEFQDQLYIIDQHAAHEKVLYEKTMASLKTREYTSQMVSPPIILTLGSQEALMLEAHMKYFTDIGFEIEHFGGREYAVRGVPDNLFSIAKKELLLEMIDGLSEDSDEEKNADMIYEKVASMSCKAAVKGNHQMSFAEADHLIDLLLDLENPYACPHGRPTIISMSRYELEKKFKRIV</sequence>
<dbReference type="RefSeq" id="WP_308451159.1">
    <property type="nucleotide sequence ID" value="NZ_JAJEPU010000015.1"/>
</dbReference>
<dbReference type="SUPFAM" id="SSF118116">
    <property type="entry name" value="DNA mismatch repair protein MutL"/>
    <property type="match status" value="1"/>
</dbReference>
<evidence type="ECO:0000256" key="4">
    <source>
        <dbReference type="HAMAP-Rule" id="MF_00149"/>
    </source>
</evidence>
<protein>
    <recommendedName>
        <fullName evidence="4">DNA mismatch repair protein MutL</fullName>
    </recommendedName>
</protein>
<dbReference type="PANTHER" id="PTHR10073">
    <property type="entry name" value="DNA MISMATCH REPAIR PROTEIN MLH, PMS, MUTL"/>
    <property type="match status" value="1"/>
</dbReference>
<dbReference type="SMART" id="SM00853">
    <property type="entry name" value="MutL_C"/>
    <property type="match status" value="1"/>
</dbReference>
<dbReference type="GO" id="GO:0004519">
    <property type="term" value="F:endonuclease activity"/>
    <property type="evidence" value="ECO:0007669"/>
    <property type="project" value="UniProtKB-KW"/>
</dbReference>
<dbReference type="GO" id="GO:0032300">
    <property type="term" value="C:mismatch repair complex"/>
    <property type="evidence" value="ECO:0007669"/>
    <property type="project" value="InterPro"/>
</dbReference>
<dbReference type="InterPro" id="IPR037198">
    <property type="entry name" value="MutL_C_sf"/>
</dbReference>
<reference evidence="8" key="1">
    <citation type="submission" date="2021-10" db="EMBL/GenBank/DDBJ databases">
        <title>Anaerobic single-cell dispensing facilitates the cultivation of human gut bacteria.</title>
        <authorList>
            <person name="Afrizal A."/>
        </authorList>
    </citation>
    <scope>NUCLEOTIDE SEQUENCE</scope>
    <source>
        <strain evidence="8">CLA-AA-H274</strain>
    </source>
</reference>
<dbReference type="Proteomes" id="UP001198962">
    <property type="component" value="Unassembled WGS sequence"/>
</dbReference>
<dbReference type="Pfam" id="PF01119">
    <property type="entry name" value="DNA_mis_repair"/>
    <property type="match status" value="1"/>
</dbReference>
<dbReference type="PANTHER" id="PTHR10073:SF12">
    <property type="entry name" value="DNA MISMATCH REPAIR PROTEIN MLH1"/>
    <property type="match status" value="1"/>
</dbReference>
<feature type="domain" description="MutL C-terminal dimerisation" evidence="6">
    <location>
        <begin position="628"/>
        <end position="771"/>
    </location>
</feature>
<dbReference type="Gene3D" id="3.30.565.10">
    <property type="entry name" value="Histidine kinase-like ATPase, C-terminal domain"/>
    <property type="match status" value="1"/>
</dbReference>
<evidence type="ECO:0000259" key="6">
    <source>
        <dbReference type="SMART" id="SM00853"/>
    </source>
</evidence>
<proteinExistence type="inferred from homology"/>
<keyword evidence="8" id="KW-0540">Nuclease</keyword>
<keyword evidence="3 4" id="KW-0234">DNA repair</keyword>
<name>A0AAE3DI05_9FIRM</name>
<dbReference type="InterPro" id="IPR042121">
    <property type="entry name" value="MutL_C_regsub"/>
</dbReference>
<dbReference type="InterPro" id="IPR014762">
    <property type="entry name" value="DNA_mismatch_repair_CS"/>
</dbReference>
<dbReference type="InterPro" id="IPR036890">
    <property type="entry name" value="HATPase_C_sf"/>
</dbReference>
<dbReference type="PROSITE" id="PS00058">
    <property type="entry name" value="DNA_MISMATCH_REPAIR_1"/>
    <property type="match status" value="1"/>
</dbReference>
<dbReference type="InterPro" id="IPR014721">
    <property type="entry name" value="Ribsml_uS5_D2-typ_fold_subgr"/>
</dbReference>
<dbReference type="InterPro" id="IPR020667">
    <property type="entry name" value="DNA_mismatch_repair_MutL"/>
</dbReference>
<keyword evidence="8" id="KW-0255">Endonuclease</keyword>
<accession>A0AAE3DI05</accession>
<dbReference type="InterPro" id="IPR020568">
    <property type="entry name" value="Ribosomal_Su5_D2-typ_SF"/>
</dbReference>
<dbReference type="InterPro" id="IPR002099">
    <property type="entry name" value="MutL/Mlh/PMS"/>
</dbReference>
<keyword evidence="9" id="KW-1185">Reference proteome</keyword>
<dbReference type="GO" id="GO:0005524">
    <property type="term" value="F:ATP binding"/>
    <property type="evidence" value="ECO:0007669"/>
    <property type="project" value="InterPro"/>
</dbReference>
<comment type="similarity">
    <text evidence="1 4">Belongs to the DNA mismatch repair MutL/HexB family.</text>
</comment>
<gene>
    <name evidence="4 8" type="primary">mutL</name>
    <name evidence="8" type="ORF">LKD32_06525</name>
</gene>
<feature type="domain" description="DNA mismatch repair protein S5" evidence="7">
    <location>
        <begin position="209"/>
        <end position="327"/>
    </location>
</feature>
<comment type="function">
    <text evidence="4">This protein is involved in the repair of mismatches in DNA. It is required for dam-dependent methyl-directed DNA mismatch repair. May act as a 'molecular matchmaker', a protein that promotes the formation of a stable complex between two or more DNA-binding proteins in an ATP-dependent manner without itself being part of a final effector complex.</text>
</comment>
<evidence type="ECO:0000256" key="3">
    <source>
        <dbReference type="ARBA" id="ARBA00023204"/>
    </source>
</evidence>
<keyword evidence="2 4" id="KW-0227">DNA damage</keyword>
<evidence type="ECO:0000259" key="7">
    <source>
        <dbReference type="SMART" id="SM01340"/>
    </source>
</evidence>
<dbReference type="GO" id="GO:0140664">
    <property type="term" value="F:ATP-dependent DNA damage sensor activity"/>
    <property type="evidence" value="ECO:0007669"/>
    <property type="project" value="InterPro"/>
</dbReference>
<dbReference type="Pfam" id="PF13589">
    <property type="entry name" value="HATPase_c_3"/>
    <property type="match status" value="1"/>
</dbReference>
<dbReference type="AlphaFoldDB" id="A0AAE3DI05"/>
<comment type="caution">
    <text evidence="8">The sequence shown here is derived from an EMBL/GenBank/DDBJ whole genome shotgun (WGS) entry which is preliminary data.</text>
</comment>
<dbReference type="NCBIfam" id="TIGR00585">
    <property type="entry name" value="mutl"/>
    <property type="match status" value="1"/>
</dbReference>
<dbReference type="Gene3D" id="3.30.1370.100">
    <property type="entry name" value="MutL, C-terminal domain, regulatory subdomain"/>
    <property type="match status" value="1"/>
</dbReference>
<dbReference type="Gene3D" id="3.30.230.10">
    <property type="match status" value="1"/>
</dbReference>
<dbReference type="FunFam" id="3.30.565.10:FF:000003">
    <property type="entry name" value="DNA mismatch repair endonuclease MutL"/>
    <property type="match status" value="1"/>
</dbReference>
<dbReference type="SUPFAM" id="SSF55874">
    <property type="entry name" value="ATPase domain of HSP90 chaperone/DNA topoisomerase II/histidine kinase"/>
    <property type="match status" value="1"/>
</dbReference>
<evidence type="ECO:0000313" key="9">
    <source>
        <dbReference type="Proteomes" id="UP001198962"/>
    </source>
</evidence>
<feature type="compositionally biased region" description="Basic and acidic residues" evidence="5">
    <location>
        <begin position="367"/>
        <end position="380"/>
    </location>
</feature>
<dbReference type="CDD" id="cd16926">
    <property type="entry name" value="HATPase_MutL-MLH-PMS-like"/>
    <property type="match status" value="1"/>
</dbReference>
<dbReference type="CDD" id="cd00782">
    <property type="entry name" value="MutL_Trans"/>
    <property type="match status" value="1"/>
</dbReference>
<dbReference type="GO" id="GO:0006298">
    <property type="term" value="P:mismatch repair"/>
    <property type="evidence" value="ECO:0007669"/>
    <property type="project" value="UniProtKB-UniRule"/>
</dbReference>
<keyword evidence="8" id="KW-0378">Hydrolase</keyword>
<feature type="region of interest" description="Disordered" evidence="5">
    <location>
        <begin position="565"/>
        <end position="587"/>
    </location>
</feature>
<dbReference type="Gene3D" id="3.30.1540.20">
    <property type="entry name" value="MutL, C-terminal domain, dimerisation subdomain"/>
    <property type="match status" value="1"/>
</dbReference>
<dbReference type="SUPFAM" id="SSF54211">
    <property type="entry name" value="Ribosomal protein S5 domain 2-like"/>
    <property type="match status" value="1"/>
</dbReference>
<dbReference type="Pfam" id="PF08676">
    <property type="entry name" value="MutL_C"/>
    <property type="match status" value="1"/>
</dbReference>
<dbReference type="InterPro" id="IPR013507">
    <property type="entry name" value="DNA_mismatch_S5_2-like"/>
</dbReference>
<dbReference type="InterPro" id="IPR014790">
    <property type="entry name" value="MutL_C"/>
</dbReference>
<dbReference type="GO" id="GO:0030983">
    <property type="term" value="F:mismatched DNA binding"/>
    <property type="evidence" value="ECO:0007669"/>
    <property type="project" value="InterPro"/>
</dbReference>
<organism evidence="8 9">
    <name type="scientific">Brotaphodocola catenula</name>
    <dbReference type="NCBI Taxonomy" id="2885361"/>
    <lineage>
        <taxon>Bacteria</taxon>
        <taxon>Bacillati</taxon>
        <taxon>Bacillota</taxon>
        <taxon>Clostridia</taxon>
        <taxon>Lachnospirales</taxon>
        <taxon>Lachnospiraceae</taxon>
        <taxon>Brotaphodocola</taxon>
    </lineage>
</organism>
<feature type="region of interest" description="Disordered" evidence="5">
    <location>
        <begin position="340"/>
        <end position="448"/>
    </location>
</feature>
<dbReference type="HAMAP" id="MF_00149">
    <property type="entry name" value="DNA_mis_repair"/>
    <property type="match status" value="1"/>
</dbReference>
<evidence type="ECO:0000313" key="8">
    <source>
        <dbReference type="EMBL" id="MCC2164535.1"/>
    </source>
</evidence>
<feature type="compositionally biased region" description="Basic and acidic residues" evidence="5">
    <location>
        <begin position="438"/>
        <end position="448"/>
    </location>
</feature>
<dbReference type="SMART" id="SM01340">
    <property type="entry name" value="DNA_mis_repair"/>
    <property type="match status" value="1"/>
</dbReference>
<dbReference type="InterPro" id="IPR042120">
    <property type="entry name" value="MutL_C_dimsub"/>
</dbReference>
<feature type="compositionally biased region" description="Polar residues" evidence="5">
    <location>
        <begin position="572"/>
        <end position="583"/>
    </location>
</feature>
<evidence type="ECO:0000256" key="1">
    <source>
        <dbReference type="ARBA" id="ARBA00006082"/>
    </source>
</evidence>
<evidence type="ECO:0000256" key="5">
    <source>
        <dbReference type="SAM" id="MobiDB-lite"/>
    </source>
</evidence>
<evidence type="ECO:0000256" key="2">
    <source>
        <dbReference type="ARBA" id="ARBA00022763"/>
    </source>
</evidence>
<dbReference type="EMBL" id="JAJEPU010000015">
    <property type="protein sequence ID" value="MCC2164535.1"/>
    <property type="molecule type" value="Genomic_DNA"/>
</dbReference>